<sequence length="830" mass="93923">MEPSNHKFHHPYEPYDIQLEFMQKLYQCIEQKHVGIFESPTGTGKSLSLICAALTWLRDDERRSLFGEVKEGGLDWLEQAELKAQQQQLLETRKELEDKLQSIRDKNVRKQGHEYPIKKVKTDDQIQEHDLVLDDYESDRERNSKSKDEASLSSATLALLEKLQPAKSTSDEDQDQSRTRIIFCSRTHSQLTQFVNELRKVRLSSGVSDTGEQEVIKHISLGSRKNLCINPKVYRLTSTTAMNERCLELQKPGISQDQKCAFLPSKVSSEDKERVEAFKDNMIAQIQDIEDIAMLGKKMKLCPYYASRSAIAATEVITLPYPLLLQRNAREALGVEITDNVIIIDEAHNLTSAIADTLSVSMPLSHLELAQKQLLGYCQKFKNKLKGKNRVYIAQIIKLLKSCISQLQQAGNGKTVEASLLASQLIAGTGTDQIQPHKLVNYIQLSKLIFKIEGYAELLDQQAQSRLPASTNCARKQLQPKGVLAEFQSLLVALMNPASEGRFFINRGEQELILKYTLLDPQAHFEEIVKEARAVILAGGTMSPMGDWSEQLFSYVEPQRLETYSFGHIIDKANVLVRPLSQGPSGVDFDFTFANRRSETMILELASVVEKLCFHVPDGMVVFFPSYDYLALITSLWKRQTGNESAFTRISTFKQIFQENKEVNVDDLLREYSNSVISGRGALMFAVVGGKLSEGINFADKLGRVVICVGLPYPNIQSAEWKAKVEYIERMRYAKSKSEGMPEADCKIRAQAARREYADNTTMRAVNQSIGRAIRHKNDYAAIYLVDKRYATPRIQAKLPAWLKESVRSGSSLWKVVEEDCARFFEGKQN</sequence>
<dbReference type="Gene3D" id="3.40.50.300">
    <property type="entry name" value="P-loop containing nucleotide triphosphate hydrolases"/>
    <property type="match status" value="3"/>
</dbReference>
<keyword evidence="11" id="KW-0408">Iron</keyword>
<feature type="domain" description="Helicase ATP-binding" evidence="23">
    <location>
        <begin position="4"/>
        <end position="397"/>
    </location>
</feature>
<protein>
    <recommendedName>
        <fullName evidence="5">ATP-dependent DNA helicase CHL1</fullName>
        <ecNumber evidence="17">5.6.2.3</ecNumber>
    </recommendedName>
    <alternativeName>
        <fullName evidence="4">ATP-dependent DNA helicase chl1</fullName>
    </alternativeName>
    <alternativeName>
        <fullName evidence="16">Chromosome loss protein 1</fullName>
    </alternativeName>
    <alternativeName>
        <fullName evidence="18 19">DNA 5'-3' helicase CHL1</fullName>
    </alternativeName>
</protein>
<evidence type="ECO:0000256" key="5">
    <source>
        <dbReference type="ARBA" id="ARBA00017386"/>
    </source>
</evidence>
<accession>A0ABR0RAQ6</accession>
<dbReference type="GeneID" id="90003745"/>
<dbReference type="EC" id="5.6.2.3" evidence="17"/>
<keyword evidence="14" id="KW-0539">Nucleus</keyword>
<comment type="function">
    <text evidence="20">ATP-dependent DNA helicase important for chromosome transmission and normal cell cycle progression in G(2)/M. May have a role in changing DNA topology to allow the loading of proteins involved in maintaining sister chromatid cohesion in the vicinity of the centromeres. Has a specific role in chromosome segregation during meiosis II.</text>
</comment>
<dbReference type="PANTHER" id="PTHR11472">
    <property type="entry name" value="DNA REPAIR DEAD HELICASE RAD3/XP-D SUBFAMILY MEMBER"/>
    <property type="match status" value="1"/>
</dbReference>
<comment type="subcellular location">
    <subcellularLocation>
        <location evidence="2">Nucleus</location>
    </subcellularLocation>
</comment>
<dbReference type="EMBL" id="JAVHJV010000016">
    <property type="protein sequence ID" value="KAK5937675.1"/>
    <property type="molecule type" value="Genomic_DNA"/>
</dbReference>
<evidence type="ECO:0000256" key="14">
    <source>
        <dbReference type="ARBA" id="ARBA00023242"/>
    </source>
</evidence>
<evidence type="ECO:0000256" key="18">
    <source>
        <dbReference type="ARBA" id="ARBA00044998"/>
    </source>
</evidence>
<dbReference type="InterPro" id="IPR042493">
    <property type="entry name" value="XPD_DNA_FeS"/>
</dbReference>
<evidence type="ECO:0000256" key="22">
    <source>
        <dbReference type="SAM" id="Coils"/>
    </source>
</evidence>
<dbReference type="RefSeq" id="XP_064725765.1">
    <property type="nucleotide sequence ID" value="XM_064878686.1"/>
</dbReference>
<dbReference type="InterPro" id="IPR045028">
    <property type="entry name" value="DinG/Rad3-like"/>
</dbReference>
<evidence type="ECO:0000256" key="7">
    <source>
        <dbReference type="ARBA" id="ARBA00022741"/>
    </source>
</evidence>
<dbReference type="Pfam" id="PF13307">
    <property type="entry name" value="Helicase_C_2"/>
    <property type="match status" value="1"/>
</dbReference>
<feature type="coiled-coil region" evidence="22">
    <location>
        <begin position="79"/>
        <end position="113"/>
    </location>
</feature>
<dbReference type="GO" id="GO:0003724">
    <property type="term" value="F:RNA helicase activity"/>
    <property type="evidence" value="ECO:0007669"/>
    <property type="project" value="UniProtKB-EC"/>
</dbReference>
<dbReference type="InterPro" id="IPR027417">
    <property type="entry name" value="P-loop_NTPase"/>
</dbReference>
<keyword evidence="15" id="KW-0131">Cell cycle</keyword>
<evidence type="ECO:0000256" key="11">
    <source>
        <dbReference type="ARBA" id="ARBA00023004"/>
    </source>
</evidence>
<evidence type="ECO:0000256" key="19">
    <source>
        <dbReference type="ARBA" id="ARBA00045008"/>
    </source>
</evidence>
<comment type="similarity">
    <text evidence="3">Belongs to the DEAD box helicase family. DEAH subfamily. DDX11/CHL1 sub-subfamily.</text>
</comment>
<evidence type="ECO:0000256" key="8">
    <source>
        <dbReference type="ARBA" id="ARBA00022801"/>
    </source>
</evidence>
<dbReference type="Proteomes" id="UP001334248">
    <property type="component" value="Unassembled WGS sequence"/>
</dbReference>
<keyword evidence="7" id="KW-0547">Nucleotide-binding</keyword>
<evidence type="ECO:0000313" key="25">
    <source>
        <dbReference type="Proteomes" id="UP001334248"/>
    </source>
</evidence>
<evidence type="ECO:0000313" key="24">
    <source>
        <dbReference type="EMBL" id="KAK5937675.1"/>
    </source>
</evidence>
<dbReference type="InterPro" id="IPR013020">
    <property type="entry name" value="Rad3/Chl1-like"/>
</dbReference>
<organism evidence="24 25">
    <name type="scientific">Knufia obscura</name>
    <dbReference type="NCBI Taxonomy" id="1635080"/>
    <lineage>
        <taxon>Eukaryota</taxon>
        <taxon>Fungi</taxon>
        <taxon>Dikarya</taxon>
        <taxon>Ascomycota</taxon>
        <taxon>Pezizomycotina</taxon>
        <taxon>Eurotiomycetes</taxon>
        <taxon>Chaetothyriomycetidae</taxon>
        <taxon>Chaetothyriales</taxon>
        <taxon>Trichomeriaceae</taxon>
        <taxon>Knufia</taxon>
    </lineage>
</organism>
<keyword evidence="13" id="KW-0413">Isomerase</keyword>
<dbReference type="PANTHER" id="PTHR11472:SF41">
    <property type="entry name" value="ATP-DEPENDENT DNA HELICASE DDX11-RELATED"/>
    <property type="match status" value="1"/>
</dbReference>
<evidence type="ECO:0000256" key="13">
    <source>
        <dbReference type="ARBA" id="ARBA00023235"/>
    </source>
</evidence>
<name>A0ABR0RAQ6_9EURO</name>
<proteinExistence type="inferred from homology"/>
<gene>
    <name evidence="24" type="primary">CHL1</name>
    <name evidence="24" type="ORF">PMZ80_010296</name>
</gene>
<dbReference type="SUPFAM" id="SSF52540">
    <property type="entry name" value="P-loop containing nucleoside triphosphate hydrolases"/>
    <property type="match status" value="1"/>
</dbReference>
<evidence type="ECO:0000256" key="20">
    <source>
        <dbReference type="ARBA" id="ARBA00045702"/>
    </source>
</evidence>
<dbReference type="Pfam" id="PF06733">
    <property type="entry name" value="DEAD_2"/>
    <property type="match status" value="1"/>
</dbReference>
<evidence type="ECO:0000256" key="1">
    <source>
        <dbReference type="ARBA" id="ARBA00001966"/>
    </source>
</evidence>
<evidence type="ECO:0000256" key="17">
    <source>
        <dbReference type="ARBA" id="ARBA00044969"/>
    </source>
</evidence>
<dbReference type="PROSITE" id="PS51193">
    <property type="entry name" value="HELICASE_ATP_BIND_2"/>
    <property type="match status" value="1"/>
</dbReference>
<dbReference type="Gene3D" id="1.10.275.40">
    <property type="match status" value="1"/>
</dbReference>
<keyword evidence="8 24" id="KW-0378">Hydrolase</keyword>
<reference evidence="24 25" key="1">
    <citation type="journal article" date="2023" name="Res Sq">
        <title>Genomic and morphological characterization of Knufia obscura isolated from the Mars 2020 spacecraft assembly facility.</title>
        <authorList>
            <person name="Chander A.M."/>
            <person name="Teixeira M.M."/>
            <person name="Singh N.K."/>
            <person name="Williams M.P."/>
            <person name="Parker C.W."/>
            <person name="Leo P."/>
            <person name="Stajich J.E."/>
            <person name="Torok T."/>
            <person name="Tighe S."/>
            <person name="Mason C.E."/>
            <person name="Venkateswaran K."/>
        </authorList>
    </citation>
    <scope>NUCLEOTIDE SEQUENCE [LARGE SCALE GENOMIC DNA]</scope>
    <source>
        <strain evidence="24 25">CCFEE 5817</strain>
    </source>
</reference>
<dbReference type="InterPro" id="IPR006554">
    <property type="entry name" value="Helicase-like_DEXD_c2"/>
</dbReference>
<keyword evidence="10" id="KW-0067">ATP-binding</keyword>
<dbReference type="SMART" id="SM00491">
    <property type="entry name" value="HELICc2"/>
    <property type="match status" value="1"/>
</dbReference>
<evidence type="ECO:0000256" key="16">
    <source>
        <dbReference type="ARBA" id="ARBA00029709"/>
    </source>
</evidence>
<evidence type="ECO:0000256" key="21">
    <source>
        <dbReference type="ARBA" id="ARBA00048954"/>
    </source>
</evidence>
<dbReference type="Gene3D" id="1.10.30.20">
    <property type="entry name" value="Bacterial XPD DNA helicase, FeS cluster domain"/>
    <property type="match status" value="1"/>
</dbReference>
<keyword evidence="22" id="KW-0175">Coiled coil</keyword>
<dbReference type="NCBIfam" id="TIGR00604">
    <property type="entry name" value="rad3"/>
    <property type="match status" value="1"/>
</dbReference>
<dbReference type="InterPro" id="IPR006555">
    <property type="entry name" value="ATP-dep_Helicase_C"/>
</dbReference>
<evidence type="ECO:0000256" key="3">
    <source>
        <dbReference type="ARBA" id="ARBA00008435"/>
    </source>
</evidence>
<evidence type="ECO:0000256" key="2">
    <source>
        <dbReference type="ARBA" id="ARBA00004123"/>
    </source>
</evidence>
<evidence type="ECO:0000256" key="10">
    <source>
        <dbReference type="ARBA" id="ARBA00022840"/>
    </source>
</evidence>
<comment type="catalytic activity">
    <reaction evidence="21">
        <text>ATP + H2O = ADP + phosphate + H(+)</text>
        <dbReference type="Rhea" id="RHEA:13065"/>
        <dbReference type="ChEBI" id="CHEBI:15377"/>
        <dbReference type="ChEBI" id="CHEBI:15378"/>
        <dbReference type="ChEBI" id="CHEBI:30616"/>
        <dbReference type="ChEBI" id="CHEBI:43474"/>
        <dbReference type="ChEBI" id="CHEBI:456216"/>
        <dbReference type="EC" id="5.6.2.3"/>
    </reaction>
</comment>
<evidence type="ECO:0000256" key="6">
    <source>
        <dbReference type="ARBA" id="ARBA00022723"/>
    </source>
</evidence>
<evidence type="ECO:0000256" key="9">
    <source>
        <dbReference type="ARBA" id="ARBA00022806"/>
    </source>
</evidence>
<evidence type="ECO:0000259" key="23">
    <source>
        <dbReference type="PROSITE" id="PS51193"/>
    </source>
</evidence>
<keyword evidence="12" id="KW-0411">Iron-sulfur</keyword>
<dbReference type="InterPro" id="IPR010614">
    <property type="entry name" value="RAD3-like_helicase_DEAD"/>
</dbReference>
<keyword evidence="6" id="KW-0479">Metal-binding</keyword>
<evidence type="ECO:0000256" key="15">
    <source>
        <dbReference type="ARBA" id="ARBA00023306"/>
    </source>
</evidence>
<dbReference type="InterPro" id="IPR014013">
    <property type="entry name" value="Helic_SF1/SF2_ATP-bd_DinG/Rad3"/>
</dbReference>
<evidence type="ECO:0000256" key="4">
    <source>
        <dbReference type="ARBA" id="ARBA00016387"/>
    </source>
</evidence>
<keyword evidence="9 24" id="KW-0347">Helicase</keyword>
<comment type="cofactor">
    <cofactor evidence="1">
        <name>[4Fe-4S] cluster</name>
        <dbReference type="ChEBI" id="CHEBI:49883"/>
    </cofactor>
</comment>
<comment type="caution">
    <text evidence="24">The sequence shown here is derived from an EMBL/GenBank/DDBJ whole genome shotgun (WGS) entry which is preliminary data.</text>
</comment>
<dbReference type="CDD" id="cd18788">
    <property type="entry name" value="SF2_C_XPD"/>
    <property type="match status" value="1"/>
</dbReference>
<evidence type="ECO:0000256" key="12">
    <source>
        <dbReference type="ARBA" id="ARBA00023014"/>
    </source>
</evidence>
<dbReference type="SMART" id="SM00488">
    <property type="entry name" value="DEXDc2"/>
    <property type="match status" value="1"/>
</dbReference>
<dbReference type="GO" id="GO:0016787">
    <property type="term" value="F:hydrolase activity"/>
    <property type="evidence" value="ECO:0007669"/>
    <property type="project" value="UniProtKB-KW"/>
</dbReference>
<keyword evidence="25" id="KW-1185">Reference proteome</keyword>